<evidence type="ECO:0008006" key="2">
    <source>
        <dbReference type="Google" id="ProtNLM"/>
    </source>
</evidence>
<organism evidence="1">
    <name type="scientific">marine metagenome</name>
    <dbReference type="NCBI Taxonomy" id="408172"/>
    <lineage>
        <taxon>unclassified sequences</taxon>
        <taxon>metagenomes</taxon>
        <taxon>ecological metagenomes</taxon>
    </lineage>
</organism>
<dbReference type="SUPFAM" id="SSF51658">
    <property type="entry name" value="Xylose isomerase-like"/>
    <property type="match status" value="1"/>
</dbReference>
<proteinExistence type="predicted"/>
<dbReference type="Gene3D" id="3.20.20.150">
    <property type="entry name" value="Divalent-metal-dependent TIM barrel enzymes"/>
    <property type="match status" value="1"/>
</dbReference>
<protein>
    <recommendedName>
        <fullName evidence="2">Xylose isomerase-like TIM barrel domain-containing protein</fullName>
    </recommendedName>
</protein>
<name>A0A382G4C4_9ZZZZ</name>
<sequence>MKFAICNETYQGWDFSKTCDHVAETGYDGIEVAPFTLKEDPRELTEEEAVHHGETAKAAGLEVVGLHWLLVKPGWLHLTTPDGLLRKDT</sequence>
<evidence type="ECO:0000313" key="1">
    <source>
        <dbReference type="EMBL" id="SVB69397.1"/>
    </source>
</evidence>
<accession>A0A382G4C4</accession>
<dbReference type="AlphaFoldDB" id="A0A382G4C4"/>
<dbReference type="InterPro" id="IPR036237">
    <property type="entry name" value="Xyl_isomerase-like_sf"/>
</dbReference>
<feature type="non-terminal residue" evidence="1">
    <location>
        <position position="89"/>
    </location>
</feature>
<dbReference type="EMBL" id="UINC01053184">
    <property type="protein sequence ID" value="SVB69397.1"/>
    <property type="molecule type" value="Genomic_DNA"/>
</dbReference>
<gene>
    <name evidence="1" type="ORF">METZ01_LOCUS222251</name>
</gene>
<reference evidence="1" key="1">
    <citation type="submission" date="2018-05" db="EMBL/GenBank/DDBJ databases">
        <authorList>
            <person name="Lanie J.A."/>
            <person name="Ng W.-L."/>
            <person name="Kazmierczak K.M."/>
            <person name="Andrzejewski T.M."/>
            <person name="Davidsen T.M."/>
            <person name="Wayne K.J."/>
            <person name="Tettelin H."/>
            <person name="Glass J.I."/>
            <person name="Rusch D."/>
            <person name="Podicherti R."/>
            <person name="Tsui H.-C.T."/>
            <person name="Winkler M.E."/>
        </authorList>
    </citation>
    <scope>NUCLEOTIDE SEQUENCE</scope>
</reference>